<evidence type="ECO:0000256" key="5">
    <source>
        <dbReference type="ARBA" id="ARBA00022531"/>
    </source>
</evidence>
<evidence type="ECO:0000313" key="21">
    <source>
        <dbReference type="EMBL" id="KAA0033645.1"/>
    </source>
</evidence>
<dbReference type="STRING" id="1194695.A0A5A7SWV5"/>
<dbReference type="GO" id="GO:0016491">
    <property type="term" value="F:oxidoreductase activity"/>
    <property type="evidence" value="ECO:0007669"/>
    <property type="project" value="UniProtKB-KW"/>
</dbReference>
<evidence type="ECO:0000256" key="7">
    <source>
        <dbReference type="ARBA" id="ARBA00022640"/>
    </source>
</evidence>
<keyword evidence="3" id="KW-0813">Transport</keyword>
<reference evidence="23 24" key="1">
    <citation type="submission" date="2019-08" db="EMBL/GenBank/DDBJ databases">
        <title>Draft genome sequences of two oriental melons (Cucumis melo L. var makuwa).</title>
        <authorList>
            <person name="Kwon S.-Y."/>
        </authorList>
    </citation>
    <scope>NUCLEOTIDE SEQUENCE [LARGE SCALE GENOMIC DNA]</scope>
    <source>
        <strain evidence="24">cv. Chang Bougi</strain>
        <strain evidence="23">cv. SW 3</strain>
        <tissue evidence="21">Leaf</tissue>
    </source>
</reference>
<keyword evidence="6" id="KW-0597">Phosphoprotein</keyword>
<evidence type="ECO:0000313" key="23">
    <source>
        <dbReference type="Proteomes" id="UP000321393"/>
    </source>
</evidence>
<dbReference type="EMBL" id="SSTD01004717">
    <property type="protein sequence ID" value="TYK22944.1"/>
    <property type="molecule type" value="Genomic_DNA"/>
</dbReference>
<evidence type="ECO:0000256" key="10">
    <source>
        <dbReference type="ARBA" id="ARBA00022842"/>
    </source>
</evidence>
<evidence type="ECO:0000256" key="12">
    <source>
        <dbReference type="ARBA" id="ARBA00022989"/>
    </source>
</evidence>
<evidence type="ECO:0000313" key="24">
    <source>
        <dbReference type="Proteomes" id="UP000321947"/>
    </source>
</evidence>
<dbReference type="GO" id="GO:0016168">
    <property type="term" value="F:chlorophyll binding"/>
    <property type="evidence" value="ECO:0007669"/>
    <property type="project" value="UniProtKB-KW"/>
</dbReference>
<keyword evidence="14" id="KW-0157">Chromophore</keyword>
<evidence type="ECO:0000256" key="20">
    <source>
        <dbReference type="SAM" id="MobiDB-lite"/>
    </source>
</evidence>
<evidence type="ECO:0000256" key="15">
    <source>
        <dbReference type="ARBA" id="ARBA00023002"/>
    </source>
</evidence>
<evidence type="ECO:0000256" key="4">
    <source>
        <dbReference type="ARBA" id="ARBA00022494"/>
    </source>
</evidence>
<dbReference type="PANTHER" id="PTHR33149:SF12">
    <property type="entry name" value="PHOTOSYSTEM II D2 PROTEIN"/>
    <property type="match status" value="1"/>
</dbReference>
<keyword evidence="11" id="KW-0249">Electron transport</keyword>
<dbReference type="InterPro" id="IPR036854">
    <property type="entry name" value="Photo_II_D1/D2_sf"/>
</dbReference>
<dbReference type="GO" id="GO:0009523">
    <property type="term" value="C:photosystem II"/>
    <property type="evidence" value="ECO:0007669"/>
    <property type="project" value="UniProtKB-KW"/>
</dbReference>
<dbReference type="AlphaFoldDB" id="A0A5A7SWV5"/>
<keyword evidence="12" id="KW-1133">Transmembrane helix</keyword>
<evidence type="ECO:0000256" key="1">
    <source>
        <dbReference type="ARBA" id="ARBA00004141"/>
    </source>
</evidence>
<keyword evidence="15" id="KW-0560">Oxidoreductase</keyword>
<evidence type="ECO:0000256" key="17">
    <source>
        <dbReference type="ARBA" id="ARBA00023078"/>
    </source>
</evidence>
<evidence type="ECO:0000256" key="8">
    <source>
        <dbReference type="ARBA" id="ARBA00022692"/>
    </source>
</evidence>
<evidence type="ECO:0000313" key="22">
    <source>
        <dbReference type="EMBL" id="TYK22944.1"/>
    </source>
</evidence>
<accession>A0A5A7SWV5</accession>
<keyword evidence="5" id="KW-0602">Photosynthesis</keyword>
<evidence type="ECO:0000256" key="13">
    <source>
        <dbReference type="ARBA" id="ARBA00022990"/>
    </source>
</evidence>
<keyword evidence="13" id="KW-0007">Acetylation</keyword>
<keyword evidence="7" id="KW-0934">Plastid</keyword>
<sequence length="186" mass="20846">MASPSPYHLESSYFKKEKAPSNSEGIRTSLSSLNLSPVDIDGIREPLSGSLLYGKNHPIIQGTSKIGRFVKGKPRLALLPETSDMGREWELSFRLGSFSDGMPLGISGTFNFMIVFHAEHNILMHPFHRESTENESANSGYRFGQEEETENIIAAHGIWFTVKVEIPNRANLGMEVMHERNAHNFL</sequence>
<keyword evidence="18" id="KW-0472">Membrane</keyword>
<keyword evidence="16" id="KW-0408">Iron</keyword>
<keyword evidence="17" id="KW-0793">Thylakoid</keyword>
<keyword evidence="4" id="KW-0148">Chlorophyll</keyword>
<dbReference type="InterPro" id="IPR000484">
    <property type="entry name" value="Photo_RC_L/M"/>
</dbReference>
<dbReference type="Proteomes" id="UP000321393">
    <property type="component" value="Unassembled WGS sequence"/>
</dbReference>
<evidence type="ECO:0000256" key="14">
    <source>
        <dbReference type="ARBA" id="ARBA00022991"/>
    </source>
</evidence>
<keyword evidence="19" id="KW-0604">Photosystem II</keyword>
<gene>
    <name evidence="22" type="ORF">E5676_scaffold386G00220</name>
    <name evidence="21" type="ORF">E6C27_scaffold239G00850</name>
</gene>
<feature type="region of interest" description="Disordered" evidence="20">
    <location>
        <begin position="1"/>
        <end position="26"/>
    </location>
</feature>
<dbReference type="Proteomes" id="UP000321947">
    <property type="component" value="Unassembled WGS sequence"/>
</dbReference>
<dbReference type="GO" id="GO:0009535">
    <property type="term" value="C:chloroplast thylakoid membrane"/>
    <property type="evidence" value="ECO:0007669"/>
    <property type="project" value="TreeGrafter"/>
</dbReference>
<evidence type="ECO:0000256" key="9">
    <source>
        <dbReference type="ARBA" id="ARBA00022723"/>
    </source>
</evidence>
<keyword evidence="10" id="KW-0460">Magnesium</keyword>
<name>A0A5A7SWV5_CUCMM</name>
<dbReference type="GO" id="GO:0009772">
    <property type="term" value="P:photosynthetic electron transport in photosystem II"/>
    <property type="evidence" value="ECO:0007669"/>
    <property type="project" value="InterPro"/>
</dbReference>
<dbReference type="GO" id="GO:0046872">
    <property type="term" value="F:metal ion binding"/>
    <property type="evidence" value="ECO:0007669"/>
    <property type="project" value="UniProtKB-KW"/>
</dbReference>
<evidence type="ECO:0000256" key="3">
    <source>
        <dbReference type="ARBA" id="ARBA00022448"/>
    </source>
</evidence>
<comment type="caution">
    <text evidence="21">The sequence shown here is derived from an EMBL/GenBank/DDBJ whole genome shotgun (WGS) entry which is preliminary data.</text>
</comment>
<comment type="similarity">
    <text evidence="2">Belongs to the reaction center PufL/M/PsbA/D family.</text>
</comment>
<evidence type="ECO:0000256" key="19">
    <source>
        <dbReference type="ARBA" id="ARBA00023276"/>
    </source>
</evidence>
<dbReference type="SUPFAM" id="SSF81483">
    <property type="entry name" value="Bacterial photosystem II reaction centre, L and M subunits"/>
    <property type="match status" value="1"/>
</dbReference>
<protein>
    <submittedName>
        <fullName evidence="21">Photosystem Q(B) protein</fullName>
    </submittedName>
</protein>
<organism evidence="21 23">
    <name type="scientific">Cucumis melo var. makuwa</name>
    <name type="common">Oriental melon</name>
    <dbReference type="NCBI Taxonomy" id="1194695"/>
    <lineage>
        <taxon>Eukaryota</taxon>
        <taxon>Viridiplantae</taxon>
        <taxon>Streptophyta</taxon>
        <taxon>Embryophyta</taxon>
        <taxon>Tracheophyta</taxon>
        <taxon>Spermatophyta</taxon>
        <taxon>Magnoliopsida</taxon>
        <taxon>eudicotyledons</taxon>
        <taxon>Gunneridae</taxon>
        <taxon>Pentapetalae</taxon>
        <taxon>rosids</taxon>
        <taxon>fabids</taxon>
        <taxon>Cucurbitales</taxon>
        <taxon>Cucurbitaceae</taxon>
        <taxon>Benincaseae</taxon>
        <taxon>Cucumis</taxon>
    </lineage>
</organism>
<dbReference type="Gene3D" id="1.20.85.10">
    <property type="entry name" value="Photosystem II protein D1-like"/>
    <property type="match status" value="1"/>
</dbReference>
<comment type="subcellular location">
    <subcellularLocation>
        <location evidence="1">Membrane</location>
        <topology evidence="1">Multi-pass membrane protein</topology>
    </subcellularLocation>
</comment>
<dbReference type="EMBL" id="SSTE01020817">
    <property type="protein sequence ID" value="KAA0033645.1"/>
    <property type="molecule type" value="Genomic_DNA"/>
</dbReference>
<evidence type="ECO:0000256" key="18">
    <source>
        <dbReference type="ARBA" id="ARBA00023136"/>
    </source>
</evidence>
<evidence type="ECO:0000256" key="6">
    <source>
        <dbReference type="ARBA" id="ARBA00022553"/>
    </source>
</evidence>
<keyword evidence="9" id="KW-0479">Metal-binding</keyword>
<dbReference type="Pfam" id="PF00124">
    <property type="entry name" value="Photo_RC"/>
    <property type="match status" value="1"/>
</dbReference>
<evidence type="ECO:0000256" key="2">
    <source>
        <dbReference type="ARBA" id="ARBA00008204"/>
    </source>
</evidence>
<evidence type="ECO:0000256" key="11">
    <source>
        <dbReference type="ARBA" id="ARBA00022982"/>
    </source>
</evidence>
<evidence type="ECO:0000256" key="16">
    <source>
        <dbReference type="ARBA" id="ARBA00023004"/>
    </source>
</evidence>
<dbReference type="PANTHER" id="PTHR33149">
    <property type="entry name" value="PHOTOSYSTEM II PROTEIN D1"/>
    <property type="match status" value="1"/>
</dbReference>
<keyword evidence="8" id="KW-0812">Transmembrane</keyword>
<dbReference type="OrthoDB" id="143at2759"/>
<proteinExistence type="inferred from homology"/>
<dbReference type="InterPro" id="IPR055266">
    <property type="entry name" value="D1/D2"/>
</dbReference>